<evidence type="ECO:0000256" key="3">
    <source>
        <dbReference type="SAM" id="Phobius"/>
    </source>
</evidence>
<dbReference type="AlphaFoldDB" id="X6NLC5"/>
<keyword evidence="5" id="KW-1185">Reference proteome</keyword>
<keyword evidence="3" id="KW-1133">Transmembrane helix</keyword>
<feature type="compositionally biased region" description="Polar residues" evidence="2">
    <location>
        <begin position="130"/>
        <end position="139"/>
    </location>
</feature>
<name>X6NLC5_RETFI</name>
<keyword evidence="3" id="KW-0472">Membrane</keyword>
<feature type="transmembrane region" description="Helical" evidence="3">
    <location>
        <begin position="94"/>
        <end position="114"/>
    </location>
</feature>
<dbReference type="GO" id="GO:0016020">
    <property type="term" value="C:membrane"/>
    <property type="evidence" value="ECO:0007669"/>
    <property type="project" value="InterPro"/>
</dbReference>
<reference evidence="4 5" key="1">
    <citation type="journal article" date="2013" name="Curr. Biol.">
        <title>The Genome of the Foraminiferan Reticulomyxa filosa.</title>
        <authorList>
            <person name="Glockner G."/>
            <person name="Hulsmann N."/>
            <person name="Schleicher M."/>
            <person name="Noegel A.A."/>
            <person name="Eichinger L."/>
            <person name="Gallinger C."/>
            <person name="Pawlowski J."/>
            <person name="Sierra R."/>
            <person name="Euteneuer U."/>
            <person name="Pillet L."/>
            <person name="Moustafa A."/>
            <person name="Platzer M."/>
            <person name="Groth M."/>
            <person name="Szafranski K."/>
            <person name="Schliwa M."/>
        </authorList>
    </citation>
    <scope>NUCLEOTIDE SEQUENCE [LARGE SCALE GENOMIC DNA]</scope>
</reference>
<feature type="transmembrane region" description="Helical" evidence="3">
    <location>
        <begin position="211"/>
        <end position="229"/>
    </location>
</feature>
<feature type="transmembrane region" description="Helical" evidence="3">
    <location>
        <begin position="289"/>
        <end position="310"/>
    </location>
</feature>
<feature type="transmembrane region" description="Helical" evidence="3">
    <location>
        <begin position="249"/>
        <end position="268"/>
    </location>
</feature>
<dbReference type="Pfam" id="PF01554">
    <property type="entry name" value="MatE"/>
    <property type="match status" value="1"/>
</dbReference>
<sequence length="362" mass="41124">MDRYILFLPLFGLVDVQRRFLTCQNVVQCQVVFSVIFLCIFHGILCYLTIPTYGFVGAVWCNIISTLLYVLALHFYIMFFQPHLPQTFQCFECIYVYMYIYVHIYISWTWKYAIRWKEDVGSNMVPTQLELTSPQSNGPLHSEEEGEDEEEEEAQGEEEEEEEERERENDKHSKDKDKDKTGLNSTKTTTITTDELEKSFVLEKFVGMKGYTILALAGIGTQCNEWWSWEANALLVGLLGTNVLAAHSIYILVVTFAFMLPFGFSTALSARLGHLIGSQQYRLAKQVAICGWCVPLFTTSTITVTIFVARHQIARLFTPDPAVISISESVAPFAAIFILFDAYQGIAQGILRGLSLQTKAVE</sequence>
<comment type="similarity">
    <text evidence="1">Belongs to the multi antimicrobial extrusion (MATE) (TC 2.A.66.1) family.</text>
</comment>
<evidence type="ECO:0000313" key="5">
    <source>
        <dbReference type="Proteomes" id="UP000023152"/>
    </source>
</evidence>
<evidence type="ECO:0000313" key="4">
    <source>
        <dbReference type="EMBL" id="ETO26713.1"/>
    </source>
</evidence>
<dbReference type="OrthoDB" id="2126698at2759"/>
<keyword evidence="3" id="KW-0812">Transmembrane</keyword>
<dbReference type="PANTHER" id="PTHR11206">
    <property type="entry name" value="MULTIDRUG RESISTANCE PROTEIN"/>
    <property type="match status" value="1"/>
</dbReference>
<evidence type="ECO:0000256" key="2">
    <source>
        <dbReference type="SAM" id="MobiDB-lite"/>
    </source>
</evidence>
<dbReference type="InterPro" id="IPR002528">
    <property type="entry name" value="MATE_fam"/>
</dbReference>
<feature type="transmembrane region" description="Helical" evidence="3">
    <location>
        <begin position="322"/>
        <end position="343"/>
    </location>
</feature>
<dbReference type="EMBL" id="ASPP01007687">
    <property type="protein sequence ID" value="ETO26713.1"/>
    <property type="molecule type" value="Genomic_DNA"/>
</dbReference>
<organism evidence="4 5">
    <name type="scientific">Reticulomyxa filosa</name>
    <dbReference type="NCBI Taxonomy" id="46433"/>
    <lineage>
        <taxon>Eukaryota</taxon>
        <taxon>Sar</taxon>
        <taxon>Rhizaria</taxon>
        <taxon>Retaria</taxon>
        <taxon>Foraminifera</taxon>
        <taxon>Monothalamids</taxon>
        <taxon>Reticulomyxidae</taxon>
        <taxon>Reticulomyxa</taxon>
    </lineage>
</organism>
<dbReference type="Proteomes" id="UP000023152">
    <property type="component" value="Unassembled WGS sequence"/>
</dbReference>
<evidence type="ECO:0000256" key="1">
    <source>
        <dbReference type="ARBA" id="ARBA00010199"/>
    </source>
</evidence>
<feature type="transmembrane region" description="Helical" evidence="3">
    <location>
        <begin position="57"/>
        <end position="79"/>
    </location>
</feature>
<dbReference type="GO" id="GO:0015297">
    <property type="term" value="F:antiporter activity"/>
    <property type="evidence" value="ECO:0007669"/>
    <property type="project" value="InterPro"/>
</dbReference>
<feature type="region of interest" description="Disordered" evidence="2">
    <location>
        <begin position="130"/>
        <end position="186"/>
    </location>
</feature>
<accession>X6NLC5</accession>
<dbReference type="GO" id="GO:0042910">
    <property type="term" value="F:xenobiotic transmembrane transporter activity"/>
    <property type="evidence" value="ECO:0007669"/>
    <property type="project" value="InterPro"/>
</dbReference>
<feature type="transmembrane region" description="Helical" evidence="3">
    <location>
        <begin position="31"/>
        <end position="50"/>
    </location>
</feature>
<comment type="caution">
    <text evidence="4">The sequence shown here is derived from an EMBL/GenBank/DDBJ whole genome shotgun (WGS) entry which is preliminary data.</text>
</comment>
<feature type="compositionally biased region" description="Acidic residues" evidence="2">
    <location>
        <begin position="144"/>
        <end position="165"/>
    </location>
</feature>
<protein>
    <submittedName>
        <fullName evidence="4">Uncharacterized protein</fullName>
    </submittedName>
</protein>
<feature type="compositionally biased region" description="Basic and acidic residues" evidence="2">
    <location>
        <begin position="166"/>
        <end position="181"/>
    </location>
</feature>
<proteinExistence type="inferred from homology"/>
<gene>
    <name evidence="4" type="ORF">RFI_10421</name>
</gene>